<dbReference type="Pfam" id="PF14398">
    <property type="entry name" value="ATPgrasp_YheCD"/>
    <property type="match status" value="1"/>
</dbReference>
<dbReference type="InterPro" id="IPR026838">
    <property type="entry name" value="YheC/D"/>
</dbReference>
<keyword evidence="2" id="KW-1185">Reference proteome</keyword>
<dbReference type="KEGG" id="cheb:HH215_12380"/>
<dbReference type="Proteomes" id="UP000502248">
    <property type="component" value="Chromosome"/>
</dbReference>
<accession>A0A7Z2ZLJ0</accession>
<protein>
    <submittedName>
        <fullName evidence="1">YheC/YheD family protein</fullName>
    </submittedName>
</protein>
<dbReference type="RefSeq" id="WP_169280187.1">
    <property type="nucleotide sequence ID" value="NZ_CP051680.1"/>
</dbReference>
<name>A0A7Z2ZLJ0_9BACL</name>
<dbReference type="SUPFAM" id="SSF56059">
    <property type="entry name" value="Glutathione synthetase ATP-binding domain-like"/>
    <property type="match status" value="1"/>
</dbReference>
<reference evidence="1 2" key="1">
    <citation type="submission" date="2020-04" db="EMBL/GenBank/DDBJ databases">
        <title>Genome sequencing of novel species.</title>
        <authorList>
            <person name="Heo J."/>
            <person name="Kim S.-J."/>
            <person name="Kim J.-S."/>
            <person name="Hong S.-B."/>
            <person name="Kwon S.-W."/>
        </authorList>
    </citation>
    <scope>NUCLEOTIDE SEQUENCE [LARGE SCALE GENOMIC DNA]</scope>
    <source>
        <strain evidence="1 2">MFER-1</strain>
    </source>
</reference>
<sequence>MNKYASTSIKSKWRKTKWMLRDSRLRPYIPETLQFSKGSLQSMLKRHTVLYFKPTGGSGGNRIIRIVKTSSGAYKLKGSRNATVSSVDALYHQLKSYSKSRGYLLQKGINLENTNGRPFDIRVMVQKPDSGKWRTTALFTKIGRQGKVVNNYNQGGKVAFLPETLRGAGYSAGKIDYTTKKLSRLGENAGYCFDRHLKGFRELGLDVAIDKSGRYWILETNTRPQFYPLRNKMNKSAYLRILKYAKQYGRYK</sequence>
<gene>
    <name evidence="1" type="ORF">HH215_12380</name>
</gene>
<proteinExistence type="predicted"/>
<organism evidence="1 2">
    <name type="scientific">Cohnella herbarum</name>
    <dbReference type="NCBI Taxonomy" id="2728023"/>
    <lineage>
        <taxon>Bacteria</taxon>
        <taxon>Bacillati</taxon>
        <taxon>Bacillota</taxon>
        <taxon>Bacilli</taxon>
        <taxon>Bacillales</taxon>
        <taxon>Paenibacillaceae</taxon>
        <taxon>Cohnella</taxon>
    </lineage>
</organism>
<evidence type="ECO:0000313" key="1">
    <source>
        <dbReference type="EMBL" id="QJD83900.1"/>
    </source>
</evidence>
<dbReference type="AlphaFoldDB" id="A0A7Z2ZLJ0"/>
<dbReference type="Gene3D" id="3.30.470.20">
    <property type="entry name" value="ATP-grasp fold, B domain"/>
    <property type="match status" value="1"/>
</dbReference>
<dbReference type="EMBL" id="CP051680">
    <property type="protein sequence ID" value="QJD83900.1"/>
    <property type="molecule type" value="Genomic_DNA"/>
</dbReference>
<evidence type="ECO:0000313" key="2">
    <source>
        <dbReference type="Proteomes" id="UP000502248"/>
    </source>
</evidence>